<accession>A0A3B1AXH8</accession>
<sequence length="136" mass="15372">MVHCMRSPAALFSLLLLAVAWVSSANAERNLSANEVRILFSDKTVEGEVVRMKRRFKAYYSADGIFKGIKKQGEWKVTEEGQHCLRYGEKKKWSCGIVMAAEDGSFKKYLPAATPNERNIHIITFHKFTMGNVDGL</sequence>
<organism evidence="1">
    <name type="scientific">hydrothermal vent metagenome</name>
    <dbReference type="NCBI Taxonomy" id="652676"/>
    <lineage>
        <taxon>unclassified sequences</taxon>
        <taxon>metagenomes</taxon>
        <taxon>ecological metagenomes</taxon>
    </lineage>
</organism>
<reference evidence="1" key="1">
    <citation type="submission" date="2018-06" db="EMBL/GenBank/DDBJ databases">
        <authorList>
            <person name="Zhirakovskaya E."/>
        </authorList>
    </citation>
    <scope>NUCLEOTIDE SEQUENCE</scope>
</reference>
<evidence type="ECO:0000313" key="1">
    <source>
        <dbReference type="EMBL" id="VAX08492.1"/>
    </source>
</evidence>
<dbReference type="AlphaFoldDB" id="A0A3B1AXH8"/>
<gene>
    <name evidence="1" type="ORF">MNBD_GAMMA26-2143</name>
</gene>
<dbReference type="EMBL" id="UOFX01000036">
    <property type="protein sequence ID" value="VAX08492.1"/>
    <property type="molecule type" value="Genomic_DNA"/>
</dbReference>
<name>A0A3B1AXH8_9ZZZZ</name>
<protein>
    <submittedName>
        <fullName evidence="1">Uncharacterized protein</fullName>
    </submittedName>
</protein>
<proteinExistence type="predicted"/>